<evidence type="ECO:0000256" key="2">
    <source>
        <dbReference type="ARBA" id="ARBA00022741"/>
    </source>
</evidence>
<evidence type="ECO:0000256" key="5">
    <source>
        <dbReference type="ARBA" id="ARBA00038966"/>
    </source>
</evidence>
<protein>
    <recommendedName>
        <fullName evidence="5 7">5-formyltetrahydrofolate cyclo-ligase</fullName>
        <ecNumber evidence="5 7">6.3.3.2</ecNumber>
    </recommendedName>
</protein>
<dbReference type="PANTHER" id="PTHR23407">
    <property type="entry name" value="ATPASE INHIBITOR/5-FORMYLTETRAHYDROFOLATE CYCLO-LIGASE"/>
    <property type="match status" value="1"/>
</dbReference>
<proteinExistence type="inferred from homology"/>
<evidence type="ECO:0000256" key="4">
    <source>
        <dbReference type="ARBA" id="ARBA00036539"/>
    </source>
</evidence>
<keyword evidence="7" id="KW-0460">Magnesium</keyword>
<dbReference type="GO" id="GO:0005739">
    <property type="term" value="C:mitochondrion"/>
    <property type="evidence" value="ECO:0007669"/>
    <property type="project" value="TreeGrafter"/>
</dbReference>
<dbReference type="GO" id="GO:0046872">
    <property type="term" value="F:metal ion binding"/>
    <property type="evidence" value="ECO:0007669"/>
    <property type="project" value="UniProtKB-KW"/>
</dbReference>
<dbReference type="EMBL" id="HE978326">
    <property type="protein sequence ID" value="CCK72868.1"/>
    <property type="molecule type" value="Genomic_DNA"/>
</dbReference>
<comment type="cofactor">
    <cofactor evidence="7">
        <name>Mg(2+)</name>
        <dbReference type="ChEBI" id="CHEBI:18420"/>
    </cofactor>
</comment>
<dbReference type="GO" id="GO:0035999">
    <property type="term" value="P:tetrahydrofolate interconversion"/>
    <property type="evidence" value="ECO:0007669"/>
    <property type="project" value="TreeGrafter"/>
</dbReference>
<sequence length="223" mass="25200">MSLAPVPKKVLRSQLKQILNALTPQEIQVQSESISNAVQPLLKGKRNVGCFLSMDHGEVDTRHVLQYLFQQGHSVFLPRCTHTSDTGHQILRSSQRDHPHLTFHRMASLQAIQELKPQGKYQLREPAEEIPHPSPPAMDVMLVPGVAFCLSNGERIGWGAGYYDDFFQRYQLEHNGERPLLIALAFKEQLVPAIPVEAHDHLMDYIVSGDGLVHRIKTQHPVE</sequence>
<dbReference type="Proteomes" id="UP000006310">
    <property type="component" value="Chromosome 13"/>
</dbReference>
<evidence type="ECO:0000256" key="1">
    <source>
        <dbReference type="ARBA" id="ARBA00010638"/>
    </source>
</evidence>
<dbReference type="PANTHER" id="PTHR23407:SF1">
    <property type="entry name" value="5-FORMYLTETRAHYDROFOLATE CYCLO-LIGASE"/>
    <property type="match status" value="1"/>
</dbReference>
<evidence type="ECO:0000313" key="8">
    <source>
        <dbReference type="EMBL" id="CCK72868.1"/>
    </source>
</evidence>
<evidence type="ECO:0000256" key="7">
    <source>
        <dbReference type="RuleBase" id="RU361279"/>
    </source>
</evidence>
<dbReference type="NCBIfam" id="TIGR02727">
    <property type="entry name" value="MTHFS_bact"/>
    <property type="match status" value="1"/>
</dbReference>
<gene>
    <name evidence="8" type="primary">KNAG0M00150</name>
    <name evidence="8" type="ordered locus">KNAG_0M00150</name>
</gene>
<name>J7RSH2_HUIN7</name>
<comment type="similarity">
    <text evidence="1 7">Belongs to the 5-formyltetrahydrofolate cyclo-ligase family.</text>
</comment>
<dbReference type="InterPro" id="IPR024185">
    <property type="entry name" value="FTHF_cligase-like_sf"/>
</dbReference>
<dbReference type="OrthoDB" id="2015992at2759"/>
<dbReference type="GO" id="GO:0030272">
    <property type="term" value="F:5-formyltetrahydrofolate cyclo-ligase activity"/>
    <property type="evidence" value="ECO:0007669"/>
    <property type="project" value="UniProtKB-EC"/>
</dbReference>
<evidence type="ECO:0000313" key="9">
    <source>
        <dbReference type="Proteomes" id="UP000006310"/>
    </source>
</evidence>
<dbReference type="GeneID" id="34528648"/>
<dbReference type="AlphaFoldDB" id="J7RSH2"/>
<dbReference type="Gene3D" id="3.40.50.10420">
    <property type="entry name" value="NagB/RpiA/CoA transferase-like"/>
    <property type="match status" value="1"/>
</dbReference>
<feature type="binding site" evidence="6">
    <location>
        <position position="52"/>
    </location>
    <ligand>
        <name>substrate</name>
    </ligand>
</feature>
<keyword evidence="3 6" id="KW-0067">ATP-binding</keyword>
<dbReference type="STRING" id="1071383.J7RSH2"/>
<keyword evidence="2 6" id="KW-0547">Nucleotide-binding</keyword>
<keyword evidence="9" id="KW-1185">Reference proteome</keyword>
<dbReference type="PIRSF" id="PIRSF006806">
    <property type="entry name" value="FTHF_cligase"/>
    <property type="match status" value="1"/>
</dbReference>
<dbReference type="KEGG" id="kng:KNAG_0M00150"/>
<dbReference type="OMA" id="STIYPCQ"/>
<dbReference type="Pfam" id="PF01812">
    <property type="entry name" value="5-FTHF_cyc-lig"/>
    <property type="match status" value="1"/>
</dbReference>
<dbReference type="HOGENOM" id="CLU_066245_2_1_1"/>
<dbReference type="EC" id="6.3.3.2" evidence="5 7"/>
<reference evidence="9" key="2">
    <citation type="submission" date="2012-08" db="EMBL/GenBank/DDBJ databases">
        <title>Genome sequence of Kazachstania naganishii.</title>
        <authorList>
            <person name="Gordon J.L."/>
            <person name="Armisen D."/>
            <person name="Proux-Wera E."/>
            <person name="OhEigeartaigh S.S."/>
            <person name="Byrne K.P."/>
            <person name="Wolfe K.H."/>
        </authorList>
    </citation>
    <scope>NUCLEOTIDE SEQUENCE [LARGE SCALE GENOMIC DNA]</scope>
    <source>
        <strain evidence="9">ATCC MYA-139 / BCRC 22969 / CBS 8797 / CCRC 22969 / KCTC 17520 / NBRC 10181 / NCYC 3082</strain>
    </source>
</reference>
<feature type="binding site" evidence="6">
    <location>
        <position position="58"/>
    </location>
    <ligand>
        <name>substrate</name>
    </ligand>
</feature>
<comment type="catalytic activity">
    <reaction evidence="4 7">
        <text>(6S)-5-formyl-5,6,7,8-tetrahydrofolate + ATP = (6R)-5,10-methenyltetrahydrofolate + ADP + phosphate</text>
        <dbReference type="Rhea" id="RHEA:10488"/>
        <dbReference type="ChEBI" id="CHEBI:30616"/>
        <dbReference type="ChEBI" id="CHEBI:43474"/>
        <dbReference type="ChEBI" id="CHEBI:57455"/>
        <dbReference type="ChEBI" id="CHEBI:57457"/>
        <dbReference type="ChEBI" id="CHEBI:456216"/>
        <dbReference type="EC" id="6.3.3.2"/>
    </reaction>
</comment>
<keyword evidence="7" id="KW-0479">Metal-binding</keyword>
<accession>J7RSH2</accession>
<dbReference type="SUPFAM" id="SSF100950">
    <property type="entry name" value="NagB/RpiA/CoA transferase-like"/>
    <property type="match status" value="1"/>
</dbReference>
<dbReference type="GO" id="GO:0005524">
    <property type="term" value="F:ATP binding"/>
    <property type="evidence" value="ECO:0007669"/>
    <property type="project" value="UniProtKB-KW"/>
</dbReference>
<evidence type="ECO:0000256" key="3">
    <source>
        <dbReference type="ARBA" id="ARBA00022840"/>
    </source>
</evidence>
<reference evidence="8 9" key="1">
    <citation type="journal article" date="2011" name="Proc. Natl. Acad. Sci. U.S.A.">
        <title>Evolutionary erosion of yeast sex chromosomes by mating-type switching accidents.</title>
        <authorList>
            <person name="Gordon J.L."/>
            <person name="Armisen D."/>
            <person name="Proux-Wera E."/>
            <person name="Oheigeartaigh S.S."/>
            <person name="Byrne K.P."/>
            <person name="Wolfe K.H."/>
        </authorList>
    </citation>
    <scope>NUCLEOTIDE SEQUENCE [LARGE SCALE GENOMIC DNA]</scope>
    <source>
        <strain evidence="9">ATCC MYA-139 / BCRC 22969 / CBS 8797 / CCRC 22969 / KCTC 17520 / NBRC 10181 / NCYC 3082</strain>
    </source>
</reference>
<dbReference type="RefSeq" id="XP_022467112.1">
    <property type="nucleotide sequence ID" value="XM_022610858.1"/>
</dbReference>
<dbReference type="InterPro" id="IPR037171">
    <property type="entry name" value="NagB/RpiA_transferase-like"/>
</dbReference>
<dbReference type="eggNOG" id="KOG3093">
    <property type="taxonomic scope" value="Eukaryota"/>
</dbReference>
<feature type="binding site" evidence="6">
    <location>
        <begin position="8"/>
        <end position="12"/>
    </location>
    <ligand>
        <name>ATP</name>
        <dbReference type="ChEBI" id="CHEBI:30616"/>
    </ligand>
</feature>
<organism evidence="8 9">
    <name type="scientific">Huiozyma naganishii (strain ATCC MYA-139 / BCRC 22969 / CBS 8797 / KCTC 17520 / NBRC 10181 / NCYC 3082 / Yp74L-3)</name>
    <name type="common">Yeast</name>
    <name type="synonym">Kazachstania naganishii</name>
    <dbReference type="NCBI Taxonomy" id="1071383"/>
    <lineage>
        <taxon>Eukaryota</taxon>
        <taxon>Fungi</taxon>
        <taxon>Dikarya</taxon>
        <taxon>Ascomycota</taxon>
        <taxon>Saccharomycotina</taxon>
        <taxon>Saccharomycetes</taxon>
        <taxon>Saccharomycetales</taxon>
        <taxon>Saccharomycetaceae</taxon>
        <taxon>Huiozyma</taxon>
    </lineage>
</organism>
<feature type="binding site" evidence="6">
    <location>
        <begin position="155"/>
        <end position="163"/>
    </location>
    <ligand>
        <name>ATP</name>
        <dbReference type="ChEBI" id="CHEBI:30616"/>
    </ligand>
</feature>
<dbReference type="InterPro" id="IPR002698">
    <property type="entry name" value="FTHF_cligase"/>
</dbReference>
<dbReference type="GO" id="GO:0009396">
    <property type="term" value="P:folic acid-containing compound biosynthetic process"/>
    <property type="evidence" value="ECO:0007669"/>
    <property type="project" value="EnsemblFungi"/>
</dbReference>
<evidence type="ECO:0000256" key="6">
    <source>
        <dbReference type="PIRSR" id="PIRSR006806-1"/>
    </source>
</evidence>